<dbReference type="RefSeq" id="WP_188478982.1">
    <property type="nucleotide sequence ID" value="NZ_BMFJ01000002.1"/>
</dbReference>
<dbReference type="Pfam" id="PF06089">
    <property type="entry name" value="Asparaginase_II"/>
    <property type="match status" value="1"/>
</dbReference>
<evidence type="ECO:0000313" key="2">
    <source>
        <dbReference type="Proteomes" id="UP000612855"/>
    </source>
</evidence>
<dbReference type="PANTHER" id="PTHR42110:SF1">
    <property type="entry name" value="L-ASPARAGINASE, PUTATIVE (AFU_ORTHOLOGUE AFUA_3G11890)-RELATED"/>
    <property type="match status" value="1"/>
</dbReference>
<keyword evidence="2" id="KW-1185">Reference proteome</keyword>
<organism evidence="1 2">
    <name type="scientific">Primorskyibacter flagellatus</name>
    <dbReference type="NCBI Taxonomy" id="1387277"/>
    <lineage>
        <taxon>Bacteria</taxon>
        <taxon>Pseudomonadati</taxon>
        <taxon>Pseudomonadota</taxon>
        <taxon>Alphaproteobacteria</taxon>
        <taxon>Rhodobacterales</taxon>
        <taxon>Roseobacteraceae</taxon>
        <taxon>Primorskyibacter</taxon>
    </lineage>
</organism>
<evidence type="ECO:0008006" key="3">
    <source>
        <dbReference type="Google" id="ProtNLM"/>
    </source>
</evidence>
<accession>A0A917ACY0</accession>
<comment type="caution">
    <text evidence="1">The sequence shown here is derived from an EMBL/GenBank/DDBJ whole genome shotgun (WGS) entry which is preliminary data.</text>
</comment>
<dbReference type="AlphaFoldDB" id="A0A917ACY0"/>
<protein>
    <recommendedName>
        <fullName evidence="3">Asparaginase</fullName>
    </recommendedName>
</protein>
<gene>
    <name evidence="1" type="ORF">GCM10011360_33670</name>
</gene>
<evidence type="ECO:0000313" key="1">
    <source>
        <dbReference type="EMBL" id="GGE43641.1"/>
    </source>
</evidence>
<reference evidence="2" key="1">
    <citation type="journal article" date="2019" name="Int. J. Syst. Evol. Microbiol.">
        <title>The Global Catalogue of Microorganisms (GCM) 10K type strain sequencing project: providing services to taxonomists for standard genome sequencing and annotation.</title>
        <authorList>
            <consortium name="The Broad Institute Genomics Platform"/>
            <consortium name="The Broad Institute Genome Sequencing Center for Infectious Disease"/>
            <person name="Wu L."/>
            <person name="Ma J."/>
        </authorList>
    </citation>
    <scope>NUCLEOTIDE SEQUENCE [LARGE SCALE GENOMIC DNA]</scope>
    <source>
        <strain evidence="2">CGMCC 1.12664</strain>
    </source>
</reference>
<dbReference type="InterPro" id="IPR010349">
    <property type="entry name" value="Asparaginase_II"/>
</dbReference>
<sequence>MSSAVELAQIWRGDVMESVHSGHAVICNGEGEIVEAWGDPEIVMLPRSSCKMIQALPLVESGAELSEAQVAFACASHSGASVHTEMAAAWLSDLGLSERDMRCGSHMPQDQTEQHRLIRQSEEPCQLHNNCSGKHCGFLMLNRQLGGGTEYVEVDHPVQKAVRAAFEDVTGEVSTGYGIDGCSAPNFSTSLAGLARAMGFFANAHRKSGARAEAAARITTAMARHPLLVAGEGRACTGLMRAMDGRVTVKTGAEAVFTGILPELGLGIALKVIDGTTRGAECAITALLIRAGVLSPDHPVVTKYWNAPVTNCRGTTTGWIRPGSALA</sequence>
<dbReference type="Proteomes" id="UP000612855">
    <property type="component" value="Unassembled WGS sequence"/>
</dbReference>
<dbReference type="EMBL" id="BMFJ01000002">
    <property type="protein sequence ID" value="GGE43641.1"/>
    <property type="molecule type" value="Genomic_DNA"/>
</dbReference>
<name>A0A917ACY0_9RHOB</name>
<dbReference type="PANTHER" id="PTHR42110">
    <property type="entry name" value="L-ASPARAGINASE, PUTATIVE (AFU_ORTHOLOGUE AFUA_3G11890)-RELATED"/>
    <property type="match status" value="1"/>
</dbReference>
<proteinExistence type="predicted"/>